<evidence type="ECO:0000313" key="1">
    <source>
        <dbReference type="EMBL" id="KAL0932700.1"/>
    </source>
</evidence>
<protein>
    <submittedName>
        <fullName evidence="1">MFS monosaccharide transporter</fullName>
    </submittedName>
</protein>
<gene>
    <name evidence="1" type="ORF">CTRU02_211663</name>
</gene>
<keyword evidence="2" id="KW-1185">Reference proteome</keyword>
<comment type="caution">
    <text evidence="1">The sequence shown here is derived from an EMBL/GenBank/DDBJ whole genome shotgun (WGS) entry which is preliminary data.</text>
</comment>
<evidence type="ECO:0000313" key="2">
    <source>
        <dbReference type="Proteomes" id="UP000805649"/>
    </source>
</evidence>
<sequence>MAPPQRQERIVPCEKCREKHIKCDGETPCSSCKKAEDRCVRVDKRFRFKRMVASKKKYSFNADQPWLHTNTSTGKITSDLKIFELALLSRL</sequence>
<accession>A0ACC3YLB9</accession>
<organism evidence="1 2">
    <name type="scientific">Colletotrichum truncatum</name>
    <name type="common">Anthracnose fungus</name>
    <name type="synonym">Colletotrichum capsici</name>
    <dbReference type="NCBI Taxonomy" id="5467"/>
    <lineage>
        <taxon>Eukaryota</taxon>
        <taxon>Fungi</taxon>
        <taxon>Dikarya</taxon>
        <taxon>Ascomycota</taxon>
        <taxon>Pezizomycotina</taxon>
        <taxon>Sordariomycetes</taxon>
        <taxon>Hypocreomycetidae</taxon>
        <taxon>Glomerellales</taxon>
        <taxon>Glomerellaceae</taxon>
        <taxon>Colletotrichum</taxon>
        <taxon>Colletotrichum truncatum species complex</taxon>
    </lineage>
</organism>
<dbReference type="EMBL" id="VUJX02000008">
    <property type="protein sequence ID" value="KAL0932700.1"/>
    <property type="molecule type" value="Genomic_DNA"/>
</dbReference>
<reference evidence="1 2" key="1">
    <citation type="journal article" date="2020" name="Phytopathology">
        <title>Genome Sequence Resources of Colletotrichum truncatum, C. plurivorum, C. musicola, and C. sojae: Four Species Pathogenic to Soybean (Glycine max).</title>
        <authorList>
            <person name="Rogerio F."/>
            <person name="Boufleur T.R."/>
            <person name="Ciampi-Guillardi M."/>
            <person name="Sukno S.A."/>
            <person name="Thon M.R."/>
            <person name="Massola Junior N.S."/>
            <person name="Baroncelli R."/>
        </authorList>
    </citation>
    <scope>NUCLEOTIDE SEQUENCE [LARGE SCALE GENOMIC DNA]</scope>
    <source>
        <strain evidence="1 2">CMES1059</strain>
    </source>
</reference>
<name>A0ACC3YLB9_COLTU</name>
<proteinExistence type="predicted"/>
<dbReference type="Proteomes" id="UP000805649">
    <property type="component" value="Unassembled WGS sequence"/>
</dbReference>